<dbReference type="Gene3D" id="3.40.50.1110">
    <property type="entry name" value="SGNH hydrolase"/>
    <property type="match status" value="1"/>
</dbReference>
<protein>
    <recommendedName>
        <fullName evidence="2">SGNH hydrolase-type esterase domain-containing protein</fullName>
    </recommendedName>
</protein>
<dbReference type="STRING" id="905079.L1JR19"/>
<evidence type="ECO:0000259" key="2">
    <source>
        <dbReference type="Pfam" id="PF13472"/>
    </source>
</evidence>
<organism evidence="3">
    <name type="scientific">Guillardia theta (strain CCMP2712)</name>
    <name type="common">Cryptophyte</name>
    <dbReference type="NCBI Taxonomy" id="905079"/>
    <lineage>
        <taxon>Eukaryota</taxon>
        <taxon>Cryptophyceae</taxon>
        <taxon>Pyrenomonadales</taxon>
        <taxon>Geminigeraceae</taxon>
        <taxon>Guillardia</taxon>
    </lineage>
</organism>
<dbReference type="RefSeq" id="XP_005837620.1">
    <property type="nucleotide sequence ID" value="XM_005837563.1"/>
</dbReference>
<keyword evidence="5" id="KW-1185">Reference proteome</keyword>
<dbReference type="PANTHER" id="PTHR14209">
    <property type="entry name" value="ISOAMYL ACETATE-HYDROLYZING ESTERASE 1"/>
    <property type="match status" value="1"/>
</dbReference>
<proteinExistence type="predicted"/>
<gene>
    <name evidence="3" type="ORF">GUITHDRAFT_151208</name>
</gene>
<dbReference type="PaxDb" id="55529-EKX50640"/>
<dbReference type="GeneID" id="17307291"/>
<dbReference type="EnsemblProtists" id="EKX50640">
    <property type="protein sequence ID" value="EKX50640"/>
    <property type="gene ID" value="GUITHDRAFT_151208"/>
</dbReference>
<dbReference type="OMA" id="WESAMIR"/>
<dbReference type="CDD" id="cd01838">
    <property type="entry name" value="Isoamyl_acetate_hydrolase_like"/>
    <property type="match status" value="1"/>
</dbReference>
<evidence type="ECO:0000313" key="4">
    <source>
        <dbReference type="EnsemblProtists" id="EKX50640"/>
    </source>
</evidence>
<reference evidence="5" key="2">
    <citation type="submission" date="2012-11" db="EMBL/GenBank/DDBJ databases">
        <authorList>
            <person name="Kuo A."/>
            <person name="Curtis B.A."/>
            <person name="Tanifuji G."/>
            <person name="Burki F."/>
            <person name="Gruber A."/>
            <person name="Irimia M."/>
            <person name="Maruyama S."/>
            <person name="Arias M.C."/>
            <person name="Ball S.G."/>
            <person name="Gile G.H."/>
            <person name="Hirakawa Y."/>
            <person name="Hopkins J.F."/>
            <person name="Rensing S.A."/>
            <person name="Schmutz J."/>
            <person name="Symeonidi A."/>
            <person name="Elias M."/>
            <person name="Eveleigh R.J."/>
            <person name="Herman E.K."/>
            <person name="Klute M.J."/>
            <person name="Nakayama T."/>
            <person name="Obornik M."/>
            <person name="Reyes-Prieto A."/>
            <person name="Armbrust E.V."/>
            <person name="Aves S.J."/>
            <person name="Beiko R.G."/>
            <person name="Coutinho P."/>
            <person name="Dacks J.B."/>
            <person name="Durnford D.G."/>
            <person name="Fast N.M."/>
            <person name="Green B.R."/>
            <person name="Grisdale C."/>
            <person name="Hempe F."/>
            <person name="Henrissat B."/>
            <person name="Hoppner M.P."/>
            <person name="Ishida K.-I."/>
            <person name="Kim E."/>
            <person name="Koreny L."/>
            <person name="Kroth P.G."/>
            <person name="Liu Y."/>
            <person name="Malik S.-B."/>
            <person name="Maier U.G."/>
            <person name="McRose D."/>
            <person name="Mock T."/>
            <person name="Neilson J.A."/>
            <person name="Onodera N.T."/>
            <person name="Poole A.M."/>
            <person name="Pritham E.J."/>
            <person name="Richards T.A."/>
            <person name="Rocap G."/>
            <person name="Roy S.W."/>
            <person name="Sarai C."/>
            <person name="Schaack S."/>
            <person name="Shirato S."/>
            <person name="Slamovits C.H."/>
            <person name="Spencer D.F."/>
            <person name="Suzuki S."/>
            <person name="Worden A.Z."/>
            <person name="Zauner S."/>
            <person name="Barry K."/>
            <person name="Bell C."/>
            <person name="Bharti A.K."/>
            <person name="Crow J.A."/>
            <person name="Grimwood J."/>
            <person name="Kramer R."/>
            <person name="Lindquist E."/>
            <person name="Lucas S."/>
            <person name="Salamov A."/>
            <person name="McFadden G.I."/>
            <person name="Lane C.E."/>
            <person name="Keeling P.J."/>
            <person name="Gray M.W."/>
            <person name="Grigoriev I.V."/>
            <person name="Archibald J.M."/>
        </authorList>
    </citation>
    <scope>NUCLEOTIDE SEQUENCE</scope>
    <source>
        <strain evidence="5">CCMP2712</strain>
    </source>
</reference>
<dbReference type="Pfam" id="PF13472">
    <property type="entry name" value="Lipase_GDSL_2"/>
    <property type="match status" value="1"/>
</dbReference>
<dbReference type="eggNOG" id="KOG3035">
    <property type="taxonomic scope" value="Eukaryota"/>
</dbReference>
<reference evidence="4" key="3">
    <citation type="submission" date="2015-06" db="UniProtKB">
        <authorList>
            <consortium name="EnsemblProtists"/>
        </authorList>
    </citation>
    <scope>IDENTIFICATION</scope>
</reference>
<dbReference type="PANTHER" id="PTHR14209:SF19">
    <property type="entry name" value="ISOAMYL ACETATE-HYDROLYZING ESTERASE 1 HOMOLOG"/>
    <property type="match status" value="1"/>
</dbReference>
<dbReference type="AlphaFoldDB" id="L1JR19"/>
<keyword evidence="1" id="KW-0378">Hydrolase</keyword>
<sequence length="243" mass="26890">MAMVARGRRQMLLFGDSITQFGSKVDPLGWASLLQDLYVAQKRSVDIVNRGFSGYNSRWAKLILPAIIEEHKSNPPVLATILLGANDAAVESCRQHVPLPEYIQNMEELVKMMRAGWPESVIVLISPPPVDAATWDANKGGPGLGQRELEHVEKYARACSELAARMSCPVLDLFNILHKEKGWEAHFSDGLHLSASGNQILFDALIELINKQFPSLSSESLPMDFKYHGDIPEDDPASVLGDR</sequence>
<evidence type="ECO:0000256" key="1">
    <source>
        <dbReference type="ARBA" id="ARBA00022801"/>
    </source>
</evidence>
<name>L1JR19_GUITC</name>
<dbReference type="OrthoDB" id="671439at2759"/>
<dbReference type="SUPFAM" id="SSF52266">
    <property type="entry name" value="SGNH hydrolase"/>
    <property type="match status" value="1"/>
</dbReference>
<dbReference type="FunFam" id="3.40.50.1110:FF:000002">
    <property type="entry name" value="isoamyl acetate-hydrolyzing esterase 1 homolog"/>
    <property type="match status" value="1"/>
</dbReference>
<evidence type="ECO:0000313" key="5">
    <source>
        <dbReference type="Proteomes" id="UP000011087"/>
    </source>
</evidence>
<accession>L1JR19</accession>
<dbReference type="InterPro" id="IPR045136">
    <property type="entry name" value="Iah1-like"/>
</dbReference>
<dbReference type="HOGENOM" id="CLU_051989_0_2_1"/>
<dbReference type="InterPro" id="IPR036514">
    <property type="entry name" value="SGNH_hydro_sf"/>
</dbReference>
<dbReference type="KEGG" id="gtt:GUITHDRAFT_151208"/>
<reference evidence="3 5" key="1">
    <citation type="journal article" date="2012" name="Nature">
        <title>Algal genomes reveal evolutionary mosaicism and the fate of nucleomorphs.</title>
        <authorList>
            <consortium name="DOE Joint Genome Institute"/>
            <person name="Curtis B.A."/>
            <person name="Tanifuji G."/>
            <person name="Burki F."/>
            <person name="Gruber A."/>
            <person name="Irimia M."/>
            <person name="Maruyama S."/>
            <person name="Arias M.C."/>
            <person name="Ball S.G."/>
            <person name="Gile G.H."/>
            <person name="Hirakawa Y."/>
            <person name="Hopkins J.F."/>
            <person name="Kuo A."/>
            <person name="Rensing S.A."/>
            <person name="Schmutz J."/>
            <person name="Symeonidi A."/>
            <person name="Elias M."/>
            <person name="Eveleigh R.J."/>
            <person name="Herman E.K."/>
            <person name="Klute M.J."/>
            <person name="Nakayama T."/>
            <person name="Obornik M."/>
            <person name="Reyes-Prieto A."/>
            <person name="Armbrust E.V."/>
            <person name="Aves S.J."/>
            <person name="Beiko R.G."/>
            <person name="Coutinho P."/>
            <person name="Dacks J.B."/>
            <person name="Durnford D.G."/>
            <person name="Fast N.M."/>
            <person name="Green B.R."/>
            <person name="Grisdale C.J."/>
            <person name="Hempel F."/>
            <person name="Henrissat B."/>
            <person name="Hoppner M.P."/>
            <person name="Ishida K."/>
            <person name="Kim E."/>
            <person name="Koreny L."/>
            <person name="Kroth P.G."/>
            <person name="Liu Y."/>
            <person name="Malik S.B."/>
            <person name="Maier U.G."/>
            <person name="McRose D."/>
            <person name="Mock T."/>
            <person name="Neilson J.A."/>
            <person name="Onodera N.T."/>
            <person name="Poole A.M."/>
            <person name="Pritham E.J."/>
            <person name="Richards T.A."/>
            <person name="Rocap G."/>
            <person name="Roy S.W."/>
            <person name="Sarai C."/>
            <person name="Schaack S."/>
            <person name="Shirato S."/>
            <person name="Slamovits C.H."/>
            <person name="Spencer D.F."/>
            <person name="Suzuki S."/>
            <person name="Worden A.Z."/>
            <person name="Zauner S."/>
            <person name="Barry K."/>
            <person name="Bell C."/>
            <person name="Bharti A.K."/>
            <person name="Crow J.A."/>
            <person name="Grimwood J."/>
            <person name="Kramer R."/>
            <person name="Lindquist E."/>
            <person name="Lucas S."/>
            <person name="Salamov A."/>
            <person name="McFadden G.I."/>
            <person name="Lane C.E."/>
            <person name="Keeling P.J."/>
            <person name="Gray M.W."/>
            <person name="Grigoriev I.V."/>
            <person name="Archibald J.M."/>
        </authorList>
    </citation>
    <scope>NUCLEOTIDE SEQUENCE</scope>
    <source>
        <strain evidence="3 5">CCMP2712</strain>
    </source>
</reference>
<feature type="domain" description="SGNH hydrolase-type esterase" evidence="2">
    <location>
        <begin position="13"/>
        <end position="200"/>
    </location>
</feature>
<dbReference type="InterPro" id="IPR013830">
    <property type="entry name" value="SGNH_hydro"/>
</dbReference>
<dbReference type="Proteomes" id="UP000011087">
    <property type="component" value="Unassembled WGS sequence"/>
</dbReference>
<dbReference type="GO" id="GO:0016787">
    <property type="term" value="F:hydrolase activity"/>
    <property type="evidence" value="ECO:0007669"/>
    <property type="project" value="UniProtKB-KW"/>
</dbReference>
<dbReference type="EMBL" id="JH992978">
    <property type="protein sequence ID" value="EKX50640.1"/>
    <property type="molecule type" value="Genomic_DNA"/>
</dbReference>
<evidence type="ECO:0000313" key="3">
    <source>
        <dbReference type="EMBL" id="EKX50640.1"/>
    </source>
</evidence>